<accession>A0A0D2MTU7</accession>
<protein>
    <submittedName>
        <fullName evidence="1">Uncharacterized protein</fullName>
    </submittedName>
</protein>
<name>A0A0D2MTU7_HYPSF</name>
<keyword evidence="2" id="KW-1185">Reference proteome</keyword>
<proteinExistence type="predicted"/>
<gene>
    <name evidence="1" type="ORF">HYPSUDRAFT_51960</name>
</gene>
<dbReference type="AlphaFoldDB" id="A0A0D2MTU7"/>
<evidence type="ECO:0000313" key="1">
    <source>
        <dbReference type="EMBL" id="KJA27433.1"/>
    </source>
</evidence>
<organism evidence="1 2">
    <name type="scientific">Hypholoma sublateritium (strain FD-334 SS-4)</name>
    <dbReference type="NCBI Taxonomy" id="945553"/>
    <lineage>
        <taxon>Eukaryota</taxon>
        <taxon>Fungi</taxon>
        <taxon>Dikarya</taxon>
        <taxon>Basidiomycota</taxon>
        <taxon>Agaricomycotina</taxon>
        <taxon>Agaricomycetes</taxon>
        <taxon>Agaricomycetidae</taxon>
        <taxon>Agaricales</taxon>
        <taxon>Agaricineae</taxon>
        <taxon>Strophariaceae</taxon>
        <taxon>Hypholoma</taxon>
    </lineage>
</organism>
<sequence length="149" mass="16853">MRTYVHGSILKRQKRRGRLCLFHHALTRILNTAICPASLLCGPRKRPNPFRPQAVDESEHGSGAVDRIPLRVKEKGSLYAFNEGRGRGRRTLDTMHAPQGRVVVARGSGGKDEYRFQNYLCGCRQVKAAGRLCVFIPSLHSQKLERTRM</sequence>
<dbReference type="EMBL" id="KN817524">
    <property type="protein sequence ID" value="KJA27433.1"/>
    <property type="molecule type" value="Genomic_DNA"/>
</dbReference>
<reference evidence="2" key="1">
    <citation type="submission" date="2014-04" db="EMBL/GenBank/DDBJ databases">
        <title>Evolutionary Origins and Diversification of the Mycorrhizal Mutualists.</title>
        <authorList>
            <consortium name="DOE Joint Genome Institute"/>
            <consortium name="Mycorrhizal Genomics Consortium"/>
            <person name="Kohler A."/>
            <person name="Kuo A."/>
            <person name="Nagy L.G."/>
            <person name="Floudas D."/>
            <person name="Copeland A."/>
            <person name="Barry K.W."/>
            <person name="Cichocki N."/>
            <person name="Veneault-Fourrey C."/>
            <person name="LaButti K."/>
            <person name="Lindquist E.A."/>
            <person name="Lipzen A."/>
            <person name="Lundell T."/>
            <person name="Morin E."/>
            <person name="Murat C."/>
            <person name="Riley R."/>
            <person name="Ohm R."/>
            <person name="Sun H."/>
            <person name="Tunlid A."/>
            <person name="Henrissat B."/>
            <person name="Grigoriev I.V."/>
            <person name="Hibbett D.S."/>
            <person name="Martin F."/>
        </authorList>
    </citation>
    <scope>NUCLEOTIDE SEQUENCE [LARGE SCALE GENOMIC DNA]</scope>
    <source>
        <strain evidence="2">FD-334 SS-4</strain>
    </source>
</reference>
<dbReference type="Proteomes" id="UP000054270">
    <property type="component" value="Unassembled WGS sequence"/>
</dbReference>
<evidence type="ECO:0000313" key="2">
    <source>
        <dbReference type="Proteomes" id="UP000054270"/>
    </source>
</evidence>